<dbReference type="Pfam" id="PF02572">
    <property type="entry name" value="CobA_CobO_BtuR"/>
    <property type="match status" value="1"/>
</dbReference>
<dbReference type="PIRSF" id="PIRSF015617">
    <property type="entry name" value="Adensltrnsf_CobA"/>
    <property type="match status" value="1"/>
</dbReference>
<dbReference type="InterPro" id="IPR027417">
    <property type="entry name" value="P-loop_NTPase"/>
</dbReference>
<dbReference type="EMBL" id="QGQD01000033">
    <property type="protein sequence ID" value="TLD01656.1"/>
    <property type="molecule type" value="Genomic_DNA"/>
</dbReference>
<dbReference type="GO" id="GO:0005524">
    <property type="term" value="F:ATP binding"/>
    <property type="evidence" value="ECO:0007669"/>
    <property type="project" value="InterPro"/>
</dbReference>
<dbReference type="AlphaFoldDB" id="A0A4U8QKQ7"/>
<dbReference type="InterPro" id="IPR003724">
    <property type="entry name" value="CblAdoTrfase_CobA"/>
</dbReference>
<gene>
    <name evidence="1" type="primary">btuR_1</name>
    <name evidence="1" type="ORF">DSM106044_01455</name>
</gene>
<dbReference type="PANTHER" id="PTHR46638:SF1">
    <property type="entry name" value="CORRINOID ADENOSYLTRANSFERASE"/>
    <property type="match status" value="1"/>
</dbReference>
<proteinExistence type="predicted"/>
<dbReference type="GO" id="GO:0009236">
    <property type="term" value="P:cobalamin biosynthetic process"/>
    <property type="evidence" value="ECO:0007669"/>
    <property type="project" value="InterPro"/>
</dbReference>
<keyword evidence="1" id="KW-0808">Transferase</keyword>
<sequence length="167" mass="18622">MDKGSVHIFCGEGKGKTTAAIGQGIRAASQGKSVIVIQFLKGRMVEEISFLQRLEPEIKLFRFEKSDESFDSLSAEEKEEEAQNIRNGMNFAKKVLVTEGCEVLILDEVLGLIEHGIVTIDDIRTLIEAKDDETELIMTGICNGQELWDCVDEVTQMSTIHKIENNC</sequence>
<accession>A0A4U8QKQ7</accession>
<dbReference type="GO" id="GO:0008817">
    <property type="term" value="F:corrinoid adenosyltransferase activity"/>
    <property type="evidence" value="ECO:0007669"/>
    <property type="project" value="UniProtKB-EC"/>
</dbReference>
<comment type="caution">
    <text evidence="1">The sequence shown here is derived from an EMBL/GenBank/DDBJ whole genome shotgun (WGS) entry which is preliminary data.</text>
</comment>
<name>A0A4U8QKQ7_9FIRM</name>
<dbReference type="Gene3D" id="3.40.50.300">
    <property type="entry name" value="P-loop containing nucleotide triphosphate hydrolases"/>
    <property type="match status" value="1"/>
</dbReference>
<dbReference type="OrthoDB" id="9810309at2"/>
<dbReference type="RefSeq" id="WP_027293129.1">
    <property type="nucleotide sequence ID" value="NZ_CABMJZ010000126.1"/>
</dbReference>
<dbReference type="STRING" id="180332.GCA_000797495_01416"/>
<keyword evidence="2" id="KW-1185">Reference proteome</keyword>
<evidence type="ECO:0000313" key="2">
    <source>
        <dbReference type="Proteomes" id="UP000306509"/>
    </source>
</evidence>
<evidence type="ECO:0000313" key="1">
    <source>
        <dbReference type="EMBL" id="TLD01656.1"/>
    </source>
</evidence>
<protein>
    <submittedName>
        <fullName evidence="1">Cob(I)yrinic acid a,c-diamide adenosyltransferase</fullName>
        <ecNumber evidence="1">2.5.1.17</ecNumber>
    </submittedName>
</protein>
<dbReference type="Proteomes" id="UP000306509">
    <property type="component" value="Unassembled WGS sequence"/>
</dbReference>
<dbReference type="PANTHER" id="PTHR46638">
    <property type="entry name" value="CORRINOID ADENOSYLTRANSFERASE"/>
    <property type="match status" value="1"/>
</dbReference>
<dbReference type="EC" id="2.5.1.17" evidence="1"/>
<dbReference type="SUPFAM" id="SSF52540">
    <property type="entry name" value="P-loop containing nucleoside triphosphate hydrolases"/>
    <property type="match status" value="1"/>
</dbReference>
<organism evidence="1 2">
    <name type="scientific">Robinsoniella peoriensis</name>
    <dbReference type="NCBI Taxonomy" id="180332"/>
    <lineage>
        <taxon>Bacteria</taxon>
        <taxon>Bacillati</taxon>
        <taxon>Bacillota</taxon>
        <taxon>Clostridia</taxon>
        <taxon>Lachnospirales</taxon>
        <taxon>Lachnospiraceae</taxon>
        <taxon>Robinsoniella</taxon>
    </lineage>
</organism>
<reference evidence="1 2" key="1">
    <citation type="journal article" date="2019" name="Anaerobe">
        <title>Detection of Robinsoniella peoriensis in multiple bone samples of a trauma patient.</title>
        <authorList>
            <person name="Schrottner P."/>
            <person name="Hartwich K."/>
            <person name="Bunk B."/>
            <person name="Schober I."/>
            <person name="Helbig S."/>
            <person name="Rudolph W.W."/>
            <person name="Gunzer F."/>
        </authorList>
    </citation>
    <scope>NUCLEOTIDE SEQUENCE [LARGE SCALE GENOMIC DNA]</scope>
    <source>
        <strain evidence="1 2">DSM 106044</strain>
    </source>
</reference>